<organism evidence="1 2">
    <name type="scientific">Microcoleus asticus IPMA8</name>
    <dbReference type="NCBI Taxonomy" id="2563858"/>
    <lineage>
        <taxon>Bacteria</taxon>
        <taxon>Bacillati</taxon>
        <taxon>Cyanobacteriota</taxon>
        <taxon>Cyanophyceae</taxon>
        <taxon>Oscillatoriophycideae</taxon>
        <taxon>Oscillatoriales</taxon>
        <taxon>Microcoleaceae</taxon>
        <taxon>Microcoleus</taxon>
        <taxon>Microcoleus asticus</taxon>
    </lineage>
</organism>
<evidence type="ECO:0000313" key="2">
    <source>
        <dbReference type="Proteomes" id="UP000702425"/>
    </source>
</evidence>
<dbReference type="RefSeq" id="WP_172186685.1">
    <property type="nucleotide sequence ID" value="NZ_CAWPPK010000157.1"/>
</dbReference>
<dbReference type="Proteomes" id="UP000702425">
    <property type="component" value="Unassembled WGS sequence"/>
</dbReference>
<protein>
    <submittedName>
        <fullName evidence="1">Uncharacterized protein</fullName>
    </submittedName>
</protein>
<sequence length="116" mass="13164">MQKNLVNITLAVVTEEVEIILESYPTHPYQQAFSASGLRQDLIAYVLSRIPNRYTAIDSGESVSNQTLQVRCSSEQLLHIENLIHTGIRDVLHSYQKIDYGLPEELKFGSRVAGWF</sequence>
<name>A0ABX2CWD8_9CYAN</name>
<keyword evidence="2" id="KW-1185">Reference proteome</keyword>
<gene>
    <name evidence="1" type="ORF">E5S67_01775</name>
</gene>
<dbReference type="InterPro" id="IPR019657">
    <property type="entry name" value="ComFB"/>
</dbReference>
<proteinExistence type="predicted"/>
<evidence type="ECO:0000313" key="1">
    <source>
        <dbReference type="EMBL" id="NQE34052.1"/>
    </source>
</evidence>
<reference evidence="1 2" key="1">
    <citation type="journal article" date="2020" name="Sci. Rep.">
        <title>A novel cyanobacterial geosmin producer, revising GeoA distribution and dispersion patterns in Bacteria.</title>
        <authorList>
            <person name="Churro C."/>
            <person name="Semedo-Aguiar A.P."/>
            <person name="Silva A.D."/>
            <person name="Pereira-Leal J.B."/>
            <person name="Leite R.B."/>
        </authorList>
    </citation>
    <scope>NUCLEOTIDE SEQUENCE [LARGE SCALE GENOMIC DNA]</scope>
    <source>
        <strain evidence="1 2">IPMA8</strain>
    </source>
</reference>
<dbReference type="EMBL" id="SRRZ01000024">
    <property type="protein sequence ID" value="NQE34052.1"/>
    <property type="molecule type" value="Genomic_DNA"/>
</dbReference>
<comment type="caution">
    <text evidence="1">The sequence shown here is derived from an EMBL/GenBank/DDBJ whole genome shotgun (WGS) entry which is preliminary data.</text>
</comment>
<dbReference type="Pfam" id="PF10719">
    <property type="entry name" value="ComFB"/>
    <property type="match status" value="1"/>
</dbReference>
<accession>A0ABX2CWD8</accession>